<evidence type="ECO:0000256" key="2">
    <source>
        <dbReference type="ARBA" id="ARBA00006356"/>
    </source>
</evidence>
<dbReference type="Proteomes" id="UP000035682">
    <property type="component" value="Unplaced"/>
</dbReference>
<keyword evidence="9" id="KW-1185">Reference proteome</keyword>
<accession>A0A090KW09</accession>
<feature type="region of interest" description="Disordered" evidence="7">
    <location>
        <begin position="78"/>
        <end position="105"/>
    </location>
</feature>
<evidence type="ECO:0000313" key="11">
    <source>
        <dbReference type="WormBase" id="SRAE_X000120500"/>
    </source>
</evidence>
<evidence type="ECO:0000256" key="7">
    <source>
        <dbReference type="SAM" id="MobiDB-lite"/>
    </source>
</evidence>
<dbReference type="RefSeq" id="XP_024498668.1">
    <property type="nucleotide sequence ID" value="XM_024646330.1"/>
</dbReference>
<evidence type="ECO:0000313" key="9">
    <source>
        <dbReference type="Proteomes" id="UP000035682"/>
    </source>
</evidence>
<keyword evidence="3" id="KW-0964">Secreted</keyword>
<dbReference type="AlphaFoldDB" id="A0A090KW09"/>
<reference evidence="8" key="1">
    <citation type="submission" date="2014-09" db="EMBL/GenBank/DDBJ databases">
        <authorList>
            <person name="Aslett A.Martin."/>
        </authorList>
    </citation>
    <scope>NUCLEOTIDE SEQUENCE</scope>
    <source>
        <strain evidence="8">ED321 Heterogonic</strain>
    </source>
</reference>
<dbReference type="WBParaSite" id="SRAE_X000120500.1">
    <property type="protein sequence ID" value="SRAE_X000120500.1"/>
    <property type="gene ID" value="WBGene00266771"/>
</dbReference>
<reference evidence="9" key="2">
    <citation type="submission" date="2014-09" db="EMBL/GenBank/DDBJ databases">
        <authorList>
            <person name="Martin A.A."/>
        </authorList>
    </citation>
    <scope>NUCLEOTIDE SEQUENCE</scope>
    <source>
        <strain evidence="9">ED321</strain>
    </source>
</reference>
<organism evidence="8">
    <name type="scientific">Strongyloides ratti</name>
    <name type="common">Parasitic roundworm</name>
    <dbReference type="NCBI Taxonomy" id="34506"/>
    <lineage>
        <taxon>Eukaryota</taxon>
        <taxon>Metazoa</taxon>
        <taxon>Ecdysozoa</taxon>
        <taxon>Nematoda</taxon>
        <taxon>Chromadorea</taxon>
        <taxon>Rhabditida</taxon>
        <taxon>Tylenchina</taxon>
        <taxon>Panagrolaimomorpha</taxon>
        <taxon>Strongyloidoidea</taxon>
        <taxon>Strongyloididae</taxon>
        <taxon>Strongyloides</taxon>
    </lineage>
</organism>
<dbReference type="EMBL" id="LN609396">
    <property type="protein sequence ID" value="CEF59457.1"/>
    <property type="molecule type" value="Genomic_DNA"/>
</dbReference>
<evidence type="ECO:0000256" key="3">
    <source>
        <dbReference type="ARBA" id="ARBA00022525"/>
    </source>
</evidence>
<evidence type="ECO:0000256" key="1">
    <source>
        <dbReference type="ARBA" id="ARBA00004613"/>
    </source>
</evidence>
<evidence type="ECO:0000256" key="5">
    <source>
        <dbReference type="ARBA" id="ARBA00022815"/>
    </source>
</evidence>
<dbReference type="OrthoDB" id="5786262at2759"/>
<comment type="subcellular location">
    <subcellularLocation>
        <location evidence="1">Secreted</location>
    </subcellularLocation>
</comment>
<dbReference type="WormBase" id="SRAE_X000120500">
    <property type="protein sequence ID" value="SRP07054"/>
    <property type="gene ID" value="WBGene00266771"/>
</dbReference>
<keyword evidence="5" id="KW-0027">Amidation</keyword>
<protein>
    <submittedName>
        <fullName evidence="8 10">FMRFamide-related peptide-like family-containing protein</fullName>
    </submittedName>
</protein>
<gene>
    <name evidence="8 10 11" type="ORF">SRAE_X000120500</name>
</gene>
<feature type="compositionally biased region" description="Polar residues" evidence="7">
    <location>
        <begin position="79"/>
        <end position="92"/>
    </location>
</feature>
<evidence type="ECO:0000313" key="10">
    <source>
        <dbReference type="WBParaSite" id="SRAE_X000120500.1"/>
    </source>
</evidence>
<dbReference type="InterPro" id="IPR002544">
    <property type="entry name" value="FMRFamid-related_peptide-like"/>
</dbReference>
<reference evidence="10" key="3">
    <citation type="submission" date="2020-12" db="UniProtKB">
        <authorList>
            <consortium name="WormBaseParasite"/>
        </authorList>
    </citation>
    <scope>IDENTIFICATION</scope>
</reference>
<sequence>MFTLLNNRNSITFLLTIFLIFINVSFAYYFDSFDDYPVKVNQLEMYKKIHSKPQSMYFFYPARLNWAVDKTNFIENKGDISSNKNKRSNLNENKSDDNESILNGRNIRSPLGTMRFGKRGKIYDIPMSDEEFNSWIIYNKRTAKPNPLGTMRFGK</sequence>
<dbReference type="CTD" id="36384265"/>
<proteinExistence type="inferred from homology"/>
<name>A0A090KW09_STRRB</name>
<evidence type="ECO:0000256" key="4">
    <source>
        <dbReference type="ARBA" id="ARBA00022685"/>
    </source>
</evidence>
<dbReference type="GO" id="GO:0005576">
    <property type="term" value="C:extracellular region"/>
    <property type="evidence" value="ECO:0007669"/>
    <property type="project" value="UniProtKB-SubCell"/>
</dbReference>
<evidence type="ECO:0000256" key="6">
    <source>
        <dbReference type="ARBA" id="ARBA00023320"/>
    </source>
</evidence>
<dbReference type="GeneID" id="36384265"/>
<evidence type="ECO:0000313" key="8">
    <source>
        <dbReference type="EMBL" id="CEF59457.1"/>
    </source>
</evidence>
<dbReference type="Pfam" id="PF01581">
    <property type="entry name" value="FARP"/>
    <property type="match status" value="1"/>
</dbReference>
<comment type="similarity">
    <text evidence="2">Belongs to the FARP (FMRFamide related peptide) family.</text>
</comment>
<keyword evidence="4" id="KW-0165">Cleavage on pair of basic residues</keyword>
<keyword evidence="6" id="KW-0527">Neuropeptide</keyword>
<dbReference type="GO" id="GO:0007218">
    <property type="term" value="P:neuropeptide signaling pathway"/>
    <property type="evidence" value="ECO:0007669"/>
    <property type="project" value="UniProtKB-KW"/>
</dbReference>